<accession>A0A4Z2GKV2</accession>
<reference evidence="2 3" key="1">
    <citation type="submission" date="2019-03" db="EMBL/GenBank/DDBJ databases">
        <title>First draft genome of Liparis tanakae, snailfish: a comprehensive survey of snailfish specific genes.</title>
        <authorList>
            <person name="Kim W."/>
            <person name="Song I."/>
            <person name="Jeong J.-H."/>
            <person name="Kim D."/>
            <person name="Kim S."/>
            <person name="Ryu S."/>
            <person name="Song J.Y."/>
            <person name="Lee S.K."/>
        </authorList>
    </citation>
    <scope>NUCLEOTIDE SEQUENCE [LARGE SCALE GENOMIC DNA]</scope>
    <source>
        <tissue evidence="2">Muscle</tissue>
    </source>
</reference>
<protein>
    <submittedName>
        <fullName evidence="2">Uncharacterized protein</fullName>
    </submittedName>
</protein>
<dbReference type="AlphaFoldDB" id="A0A4Z2GKV2"/>
<evidence type="ECO:0000256" key="1">
    <source>
        <dbReference type="SAM" id="MobiDB-lite"/>
    </source>
</evidence>
<name>A0A4Z2GKV2_9TELE</name>
<evidence type="ECO:0000313" key="2">
    <source>
        <dbReference type="EMBL" id="TNN54228.1"/>
    </source>
</evidence>
<gene>
    <name evidence="2" type="ORF">EYF80_035590</name>
</gene>
<feature type="region of interest" description="Disordered" evidence="1">
    <location>
        <begin position="95"/>
        <end position="120"/>
    </location>
</feature>
<keyword evidence="3" id="KW-1185">Reference proteome</keyword>
<proteinExistence type="predicted"/>
<organism evidence="2 3">
    <name type="scientific">Liparis tanakae</name>
    <name type="common">Tanaka's snailfish</name>
    <dbReference type="NCBI Taxonomy" id="230148"/>
    <lineage>
        <taxon>Eukaryota</taxon>
        <taxon>Metazoa</taxon>
        <taxon>Chordata</taxon>
        <taxon>Craniata</taxon>
        <taxon>Vertebrata</taxon>
        <taxon>Euteleostomi</taxon>
        <taxon>Actinopterygii</taxon>
        <taxon>Neopterygii</taxon>
        <taxon>Teleostei</taxon>
        <taxon>Neoteleostei</taxon>
        <taxon>Acanthomorphata</taxon>
        <taxon>Eupercaria</taxon>
        <taxon>Perciformes</taxon>
        <taxon>Cottioidei</taxon>
        <taxon>Cottales</taxon>
        <taxon>Liparidae</taxon>
        <taxon>Liparis</taxon>
    </lineage>
</organism>
<feature type="compositionally biased region" description="Basic and acidic residues" evidence="1">
    <location>
        <begin position="101"/>
        <end position="120"/>
    </location>
</feature>
<dbReference type="Proteomes" id="UP000314294">
    <property type="component" value="Unassembled WGS sequence"/>
</dbReference>
<dbReference type="EMBL" id="SRLO01000491">
    <property type="protein sequence ID" value="TNN54228.1"/>
    <property type="molecule type" value="Genomic_DNA"/>
</dbReference>
<sequence length="120" mass="13311">MLKVCGASTCVDAPQTLSIRSSASRERVALRFSAIHRHIARGKQVWTGQGLDWSGSGLGLDWVWTGSGLVRDWSGSGLVRVWTCRTSDIIRYLQAGQQDADGDHQEDPQRRNPHRDQQPG</sequence>
<comment type="caution">
    <text evidence="2">The sequence shown here is derived from an EMBL/GenBank/DDBJ whole genome shotgun (WGS) entry which is preliminary data.</text>
</comment>
<evidence type="ECO:0000313" key="3">
    <source>
        <dbReference type="Proteomes" id="UP000314294"/>
    </source>
</evidence>